<evidence type="ECO:0000256" key="2">
    <source>
        <dbReference type="ARBA" id="ARBA00022723"/>
    </source>
</evidence>
<evidence type="ECO:0000259" key="5">
    <source>
        <dbReference type="Pfam" id="PF01979"/>
    </source>
</evidence>
<keyword evidence="2" id="KW-0479">Metal-binding</keyword>
<reference evidence="6" key="1">
    <citation type="journal article" date="2020" name="Stud. Mycol.">
        <title>101 Dothideomycetes genomes: a test case for predicting lifestyles and emergence of pathogens.</title>
        <authorList>
            <person name="Haridas S."/>
            <person name="Albert R."/>
            <person name="Binder M."/>
            <person name="Bloem J."/>
            <person name="Labutti K."/>
            <person name="Salamov A."/>
            <person name="Andreopoulos B."/>
            <person name="Baker S."/>
            <person name="Barry K."/>
            <person name="Bills G."/>
            <person name="Bluhm B."/>
            <person name="Cannon C."/>
            <person name="Castanera R."/>
            <person name="Culley D."/>
            <person name="Daum C."/>
            <person name="Ezra D."/>
            <person name="Gonzalez J."/>
            <person name="Henrissat B."/>
            <person name="Kuo A."/>
            <person name="Liang C."/>
            <person name="Lipzen A."/>
            <person name="Lutzoni F."/>
            <person name="Magnuson J."/>
            <person name="Mondo S."/>
            <person name="Nolan M."/>
            <person name="Ohm R."/>
            <person name="Pangilinan J."/>
            <person name="Park H.-J."/>
            <person name="Ramirez L."/>
            <person name="Alfaro M."/>
            <person name="Sun H."/>
            <person name="Tritt A."/>
            <person name="Yoshinaga Y."/>
            <person name="Zwiers L.-H."/>
            <person name="Turgeon B."/>
            <person name="Goodwin S."/>
            <person name="Spatafora J."/>
            <person name="Crous P."/>
            <person name="Grigoriev I."/>
        </authorList>
    </citation>
    <scope>NUCLEOTIDE SEQUENCE</scope>
    <source>
        <strain evidence="6">CBS 123094</strain>
    </source>
</reference>
<dbReference type="Proteomes" id="UP000799779">
    <property type="component" value="Unassembled WGS sequence"/>
</dbReference>
<keyword evidence="4" id="KW-0862">Zinc</keyword>
<dbReference type="EMBL" id="ML977698">
    <property type="protein sequence ID" value="KAF1993543.1"/>
    <property type="molecule type" value="Genomic_DNA"/>
</dbReference>
<dbReference type="InterPro" id="IPR032466">
    <property type="entry name" value="Metal_Hydrolase"/>
</dbReference>
<protein>
    <submittedName>
        <fullName evidence="6">Metallo-dependent hydrolase</fullName>
    </submittedName>
</protein>
<evidence type="ECO:0000256" key="3">
    <source>
        <dbReference type="ARBA" id="ARBA00022801"/>
    </source>
</evidence>
<dbReference type="GO" id="GO:0046872">
    <property type="term" value="F:metal ion binding"/>
    <property type="evidence" value="ECO:0007669"/>
    <property type="project" value="UniProtKB-KW"/>
</dbReference>
<dbReference type="Gene3D" id="3.20.20.140">
    <property type="entry name" value="Metal-dependent hydrolases"/>
    <property type="match status" value="1"/>
</dbReference>
<dbReference type="Pfam" id="PF01979">
    <property type="entry name" value="Amidohydro_1"/>
    <property type="match status" value="1"/>
</dbReference>
<evidence type="ECO:0000256" key="4">
    <source>
        <dbReference type="ARBA" id="ARBA00022833"/>
    </source>
</evidence>
<dbReference type="InterPro" id="IPR011059">
    <property type="entry name" value="Metal-dep_hydrolase_composite"/>
</dbReference>
<accession>A0A6A5VVJ0</accession>
<evidence type="ECO:0000313" key="6">
    <source>
        <dbReference type="EMBL" id="KAF1993543.1"/>
    </source>
</evidence>
<evidence type="ECO:0000256" key="1">
    <source>
        <dbReference type="ARBA" id="ARBA00001947"/>
    </source>
</evidence>
<dbReference type="PANTHER" id="PTHR11271:SF37">
    <property type="entry name" value="FAMILY PROTEIN, PUTATIVE (AFU_ORTHOLOGUE AFUA_4G00460)-RELATED"/>
    <property type="match status" value="1"/>
</dbReference>
<evidence type="ECO:0000313" key="7">
    <source>
        <dbReference type="Proteomes" id="UP000799779"/>
    </source>
</evidence>
<dbReference type="OrthoDB" id="194468at2759"/>
<dbReference type="PANTHER" id="PTHR11271">
    <property type="entry name" value="GUANINE DEAMINASE"/>
    <property type="match status" value="1"/>
</dbReference>
<organism evidence="6 7">
    <name type="scientific">Amniculicola lignicola CBS 123094</name>
    <dbReference type="NCBI Taxonomy" id="1392246"/>
    <lineage>
        <taxon>Eukaryota</taxon>
        <taxon>Fungi</taxon>
        <taxon>Dikarya</taxon>
        <taxon>Ascomycota</taxon>
        <taxon>Pezizomycotina</taxon>
        <taxon>Dothideomycetes</taxon>
        <taxon>Pleosporomycetidae</taxon>
        <taxon>Pleosporales</taxon>
        <taxon>Amniculicolaceae</taxon>
        <taxon>Amniculicola</taxon>
    </lineage>
</organism>
<dbReference type="GO" id="GO:0019239">
    <property type="term" value="F:deaminase activity"/>
    <property type="evidence" value="ECO:0007669"/>
    <property type="project" value="TreeGrafter"/>
</dbReference>
<dbReference type="InterPro" id="IPR051607">
    <property type="entry name" value="Metallo-dep_hydrolases"/>
</dbReference>
<keyword evidence="3 6" id="KW-0378">Hydrolase</keyword>
<dbReference type="Gene3D" id="2.30.40.10">
    <property type="entry name" value="Urease, subunit C, domain 1"/>
    <property type="match status" value="1"/>
</dbReference>
<feature type="domain" description="Amidohydrolase-related" evidence="5">
    <location>
        <begin position="72"/>
        <end position="432"/>
    </location>
</feature>
<dbReference type="SUPFAM" id="SSF51556">
    <property type="entry name" value="Metallo-dependent hydrolases"/>
    <property type="match status" value="1"/>
</dbReference>
<keyword evidence="7" id="KW-1185">Reference proteome</keyword>
<sequence length="496" mass="54083">MAFLSITGTVFANPTLLTHASIISFDTGSLRTKVLHDSSLLVQDGRIAQIYDGITPSAYPEGTDVVNATGKIITPGFIDTHHHLWQTAFKSIASNATLTQYLQRYGEMGPSIQHFTAEDKYLGQLAGALELLNGGVTTVLDHAHGISSNETADALFNATIDSGLRAFYAFVVHDLNLPNFTLQDQIYKLIETSKDPRLSSDSVVQLALGYDSFTMLPAAFTQRLRDIVQSQNISLVTTHYLGSPWPTLFANSPTLLHSLGWLNTTVPVIFSHATAPTPSDLLLLRQTNQYISTTPESEFHSGQGNKYAHLIQDQASLGADTHFAYSTDMIGQARMWLQNLRRRAVDEVLADLKVARNNPMSVEQAFHLITRGGALALRRPDLGILAPGAKADLVVFSGDSPNMLGWSDAVAAIILHSNVGDVEGVMVGGQWVKKGGRLMYKDYEGVKKKFGDSARRIQSVWGEMDWGAPDEGLFMGEVERGTATVVDTRRGEGTGY</sequence>
<dbReference type="SUPFAM" id="SSF51338">
    <property type="entry name" value="Composite domain of metallo-dependent hydrolases"/>
    <property type="match status" value="2"/>
</dbReference>
<comment type="cofactor">
    <cofactor evidence="1">
        <name>Zn(2+)</name>
        <dbReference type="ChEBI" id="CHEBI:29105"/>
    </cofactor>
</comment>
<dbReference type="InterPro" id="IPR006680">
    <property type="entry name" value="Amidohydro-rel"/>
</dbReference>
<gene>
    <name evidence="6" type="ORF">P154DRAFT_449955</name>
</gene>
<dbReference type="AlphaFoldDB" id="A0A6A5VVJ0"/>
<proteinExistence type="predicted"/>
<dbReference type="GO" id="GO:0005829">
    <property type="term" value="C:cytosol"/>
    <property type="evidence" value="ECO:0007669"/>
    <property type="project" value="TreeGrafter"/>
</dbReference>
<name>A0A6A5VVJ0_9PLEO</name>